<dbReference type="Pfam" id="PF26076">
    <property type="entry name" value="WHD_DDX60"/>
    <property type="match status" value="1"/>
</dbReference>
<dbReference type="EMBL" id="JAFIMR010000022">
    <property type="protein sequence ID" value="KAI1865276.1"/>
    <property type="molecule type" value="Genomic_DNA"/>
</dbReference>
<evidence type="ECO:0000313" key="6">
    <source>
        <dbReference type="Proteomes" id="UP000829685"/>
    </source>
</evidence>
<feature type="compositionally biased region" description="Acidic residues" evidence="3">
    <location>
        <begin position="577"/>
        <end position="593"/>
    </location>
</feature>
<dbReference type="PANTHER" id="PTHR44533">
    <property type="entry name" value="DEAD/H RNA HELICASE, PUTATIVE-RELATED"/>
    <property type="match status" value="1"/>
</dbReference>
<feature type="region of interest" description="Disordered" evidence="3">
    <location>
        <begin position="567"/>
        <end position="593"/>
    </location>
</feature>
<dbReference type="PANTHER" id="PTHR44533:SF4">
    <property type="entry name" value="DEAD_H RNA HELICASE, PUTATIVE-RELATED"/>
    <property type="match status" value="1"/>
</dbReference>
<keyword evidence="1" id="KW-0378">Hydrolase</keyword>
<evidence type="ECO:0000256" key="3">
    <source>
        <dbReference type="SAM" id="MobiDB-lite"/>
    </source>
</evidence>
<feature type="domain" description="DDX60-like winged helix" evidence="4">
    <location>
        <begin position="212"/>
        <end position="293"/>
    </location>
</feature>
<dbReference type="SUPFAM" id="SSF52540">
    <property type="entry name" value="P-loop containing nucleoside triphosphate hydrolases"/>
    <property type="match status" value="1"/>
</dbReference>
<comment type="caution">
    <text evidence="5">The sequence shown here is derived from an EMBL/GenBank/DDBJ whole genome shotgun (WGS) entry which is preliminary data.</text>
</comment>
<keyword evidence="2" id="KW-0067">ATP-binding</keyword>
<reference evidence="5" key="1">
    <citation type="submission" date="2021-03" db="EMBL/GenBank/DDBJ databases">
        <title>Revisited historic fungal species revealed as producer of novel bioactive compounds through whole genome sequencing and comparative genomics.</title>
        <authorList>
            <person name="Vignolle G.A."/>
            <person name="Hochenegger N."/>
            <person name="Mach R.L."/>
            <person name="Mach-Aigner A.R."/>
            <person name="Javad Rahimi M."/>
            <person name="Salim K.A."/>
            <person name="Chan C.M."/>
            <person name="Lim L.B.L."/>
            <person name="Cai F."/>
            <person name="Druzhinina I.S."/>
            <person name="U'Ren J.M."/>
            <person name="Derntl C."/>
        </authorList>
    </citation>
    <scope>NUCLEOTIDE SEQUENCE</scope>
    <source>
        <strain evidence="5">TUCIM 5799</strain>
    </source>
</reference>
<keyword evidence="6" id="KW-1185">Reference proteome</keyword>
<protein>
    <recommendedName>
        <fullName evidence="4">DDX60-like winged helix domain-containing protein</fullName>
    </recommendedName>
</protein>
<evidence type="ECO:0000256" key="2">
    <source>
        <dbReference type="ARBA" id="ARBA00022806"/>
    </source>
</evidence>
<evidence type="ECO:0000256" key="1">
    <source>
        <dbReference type="ARBA" id="ARBA00022801"/>
    </source>
</evidence>
<keyword evidence="2" id="KW-0347">Helicase</keyword>
<keyword evidence="2" id="KW-0547">Nucleotide-binding</keyword>
<dbReference type="InterPro" id="IPR059032">
    <property type="entry name" value="WHD_DDX60"/>
</dbReference>
<dbReference type="AlphaFoldDB" id="A0A9P9WIR7"/>
<dbReference type="GO" id="GO:0004386">
    <property type="term" value="F:helicase activity"/>
    <property type="evidence" value="ECO:0007669"/>
    <property type="project" value="UniProtKB-KW"/>
</dbReference>
<name>A0A9P9WIR7_9PEZI</name>
<gene>
    <name evidence="5" type="ORF">JX265_008323</name>
</gene>
<sequence length="647" mass="72072">MTGQVANRSIRRSLGILKRATTEGHMPGLARWRTVRSGRILWFNERDEEKTSKKKEKRSDGDILSKQESMRDSANREYIFANTSKLSVEALEDQLFRSRQLPIPPHFFSGLRRGVSVHHAGMNRQYWQVVEVLYRKGFLTVVIATGTISLGLNMSCKTVVFTGDSIFLSALNYRQASRRAGRRGFDLQENVVFHNIPAQRAAEIISAKLLDLRGQFPISTTLILRLFTLLRGTENSDYATNAVKSLLTQAQLFLGGPHAQMTINPHLRFLIDSLRQNELLSSEGAPLNFAGLVGHLYFTEDAAFAFHALLKAEYFHELCAEIWSRRSAVLLELMLVLSHLFCRIPCLKPRDDVKCSPSIVILPNLSKKAYHFLKTHNRDTLETFRAYHTVKPCIQCPDVADLLPSLPATAVRSPFSALFGFTDNFQSIGELCNSVRSGVFLEDPAIPYIRIVPDETGGVPRNAYLYDFYKHGDLTALVRDNGIKRGDVWFRLKDFFLILATITTSLGNFLDPKAKVDSVVMADIQDASDILQEEGGAQPRNGSVGVGGLADAIASFSIPKTARTAGGKGKQKAVVDSWEDESSPSDGLAEDSSTDWIGQGLQVEEAHDGARSVPSWLRKDGKSLTNIYKAFQQLQSESDKTSKKVWA</sequence>
<dbReference type="Proteomes" id="UP000829685">
    <property type="component" value="Unassembled WGS sequence"/>
</dbReference>
<dbReference type="Gene3D" id="3.40.50.300">
    <property type="entry name" value="P-loop containing nucleotide triphosphate hydrolases"/>
    <property type="match status" value="1"/>
</dbReference>
<dbReference type="InterPro" id="IPR052431">
    <property type="entry name" value="SKI2_subfamily_helicases"/>
</dbReference>
<dbReference type="GO" id="GO:0016787">
    <property type="term" value="F:hydrolase activity"/>
    <property type="evidence" value="ECO:0007669"/>
    <property type="project" value="UniProtKB-KW"/>
</dbReference>
<organism evidence="5 6">
    <name type="scientific">Neoarthrinium moseri</name>
    <dbReference type="NCBI Taxonomy" id="1658444"/>
    <lineage>
        <taxon>Eukaryota</taxon>
        <taxon>Fungi</taxon>
        <taxon>Dikarya</taxon>
        <taxon>Ascomycota</taxon>
        <taxon>Pezizomycotina</taxon>
        <taxon>Sordariomycetes</taxon>
        <taxon>Xylariomycetidae</taxon>
        <taxon>Amphisphaeriales</taxon>
        <taxon>Apiosporaceae</taxon>
        <taxon>Neoarthrinium</taxon>
    </lineage>
</organism>
<dbReference type="InterPro" id="IPR027417">
    <property type="entry name" value="P-loop_NTPase"/>
</dbReference>
<accession>A0A9P9WIR7</accession>
<proteinExistence type="predicted"/>
<evidence type="ECO:0000313" key="5">
    <source>
        <dbReference type="EMBL" id="KAI1865276.1"/>
    </source>
</evidence>
<dbReference type="GO" id="GO:0005737">
    <property type="term" value="C:cytoplasm"/>
    <property type="evidence" value="ECO:0007669"/>
    <property type="project" value="TreeGrafter"/>
</dbReference>
<evidence type="ECO:0000259" key="4">
    <source>
        <dbReference type="Pfam" id="PF26076"/>
    </source>
</evidence>